<dbReference type="PANTHER" id="PTHR47510:SF3">
    <property type="entry name" value="ENDO_EXONUCLEASE_PHOSPHATASE DOMAIN-CONTAINING PROTEIN"/>
    <property type="match status" value="1"/>
</dbReference>
<dbReference type="Proteomes" id="UP000324091">
    <property type="component" value="Chromosome 5"/>
</dbReference>
<dbReference type="AlphaFoldDB" id="A0A5C6N6J7"/>
<accession>A0A5C6N6J7</accession>
<evidence type="ECO:0000313" key="2">
    <source>
        <dbReference type="EMBL" id="TWW61347.1"/>
    </source>
</evidence>
<comment type="caution">
    <text evidence="2">The sequence shown here is derived from an EMBL/GenBank/DDBJ whole genome shotgun (WGS) entry which is preliminary data.</text>
</comment>
<organism evidence="2 3">
    <name type="scientific">Takifugu flavidus</name>
    <name type="common">sansaifugu</name>
    <dbReference type="NCBI Taxonomy" id="433684"/>
    <lineage>
        <taxon>Eukaryota</taxon>
        <taxon>Metazoa</taxon>
        <taxon>Chordata</taxon>
        <taxon>Craniata</taxon>
        <taxon>Vertebrata</taxon>
        <taxon>Euteleostomi</taxon>
        <taxon>Actinopterygii</taxon>
        <taxon>Neopterygii</taxon>
        <taxon>Teleostei</taxon>
        <taxon>Neoteleostei</taxon>
        <taxon>Acanthomorphata</taxon>
        <taxon>Eupercaria</taxon>
        <taxon>Tetraodontiformes</taxon>
        <taxon>Tetradontoidea</taxon>
        <taxon>Tetraodontidae</taxon>
        <taxon>Takifugu</taxon>
    </lineage>
</organism>
<keyword evidence="3" id="KW-1185">Reference proteome</keyword>
<feature type="non-terminal residue" evidence="2">
    <location>
        <position position="1"/>
    </location>
</feature>
<name>A0A5C6N6J7_9TELE</name>
<dbReference type="PANTHER" id="PTHR47510">
    <property type="entry name" value="REVERSE TRANSCRIPTASE DOMAIN-CONTAINING PROTEIN"/>
    <property type="match status" value="1"/>
</dbReference>
<evidence type="ECO:0000313" key="3">
    <source>
        <dbReference type="Proteomes" id="UP000324091"/>
    </source>
</evidence>
<reference evidence="2 3" key="1">
    <citation type="submission" date="2019-04" db="EMBL/GenBank/DDBJ databases">
        <title>Chromosome genome assembly for Takifugu flavidus.</title>
        <authorList>
            <person name="Xiao S."/>
        </authorList>
    </citation>
    <scope>NUCLEOTIDE SEQUENCE [LARGE SCALE GENOMIC DNA]</scope>
    <source>
        <strain evidence="2">HTHZ2018</strain>
        <tissue evidence="2">Muscle</tissue>
    </source>
</reference>
<feature type="region of interest" description="Disordered" evidence="1">
    <location>
        <begin position="91"/>
        <end position="112"/>
    </location>
</feature>
<evidence type="ECO:0000256" key="1">
    <source>
        <dbReference type="SAM" id="MobiDB-lite"/>
    </source>
</evidence>
<dbReference type="EMBL" id="RHFK02000018">
    <property type="protein sequence ID" value="TWW61347.1"/>
    <property type="molecule type" value="Genomic_DNA"/>
</dbReference>
<protein>
    <submittedName>
        <fullName evidence="2">Uncharacterized protein</fullName>
    </submittedName>
</protein>
<proteinExistence type="predicted"/>
<sequence>TIRPPLFLTPKYSPLINHVRPSMKTIKVWPAGADSVLQDSITTTKRITTYPNQKPWMNKEVRLLLKARNTAFRSGEAQAYSTARTNLRRGIKKAKHTYKRKIEGHFSSSDPR</sequence>
<gene>
    <name evidence="2" type="ORF">D4764_05G0014370</name>
</gene>